<keyword evidence="2 3" id="KW-0732">Signal</keyword>
<comment type="caution">
    <text evidence="5">The sequence shown here is derived from an EMBL/GenBank/DDBJ whole genome shotgun (WGS) entry which is preliminary data.</text>
</comment>
<reference evidence="5 6" key="1">
    <citation type="submission" date="2024-08" db="EMBL/GenBank/DDBJ databases">
        <title>Pantoea ronii - a newly identified human opportunistic pathogen.</title>
        <authorList>
            <person name="Keidar-Friedman D."/>
            <person name="Sorek N."/>
            <person name="Leshin-Carmel D."/>
            <person name="Tsur A."/>
            <person name="Amsalem M."/>
            <person name="Tolkach D."/>
            <person name="Brosh-Nissimov T."/>
        </authorList>
    </citation>
    <scope>NUCLEOTIDE SEQUENCE [LARGE SCALE GENOMIC DNA]</scope>
    <source>
        <strain evidence="5 6">AA23256</strain>
    </source>
</reference>
<dbReference type="EMBL" id="JBGFSN010000011">
    <property type="protein sequence ID" value="MFH8136133.1"/>
    <property type="molecule type" value="Genomic_DNA"/>
</dbReference>
<dbReference type="Pfam" id="PF00497">
    <property type="entry name" value="SBP_bac_3"/>
    <property type="match status" value="1"/>
</dbReference>
<feature type="domain" description="Solute-binding protein family 3/N-terminal" evidence="4">
    <location>
        <begin position="58"/>
        <end position="287"/>
    </location>
</feature>
<dbReference type="SMART" id="SM00062">
    <property type="entry name" value="PBPb"/>
    <property type="match status" value="1"/>
</dbReference>
<protein>
    <submittedName>
        <fullName evidence="5">Transporter substrate-binding domain-containing protein</fullName>
    </submittedName>
</protein>
<proteinExistence type="inferred from homology"/>
<organism evidence="5 6">
    <name type="scientific">Pantoea osteomyelitidis</name>
    <dbReference type="NCBI Taxonomy" id="3230026"/>
    <lineage>
        <taxon>Bacteria</taxon>
        <taxon>Pseudomonadati</taxon>
        <taxon>Pseudomonadota</taxon>
        <taxon>Gammaproteobacteria</taxon>
        <taxon>Enterobacterales</taxon>
        <taxon>Erwiniaceae</taxon>
        <taxon>Pantoea</taxon>
    </lineage>
</organism>
<gene>
    <name evidence="5" type="ORF">ABU178_18450</name>
</gene>
<comment type="similarity">
    <text evidence="1">Belongs to the bacterial solute-binding protein 3 family.</text>
</comment>
<dbReference type="PANTHER" id="PTHR35936">
    <property type="entry name" value="MEMBRANE-BOUND LYTIC MUREIN TRANSGLYCOSYLASE F"/>
    <property type="match status" value="1"/>
</dbReference>
<evidence type="ECO:0000259" key="4">
    <source>
        <dbReference type="SMART" id="SM00062"/>
    </source>
</evidence>
<dbReference type="SUPFAM" id="SSF53850">
    <property type="entry name" value="Periplasmic binding protein-like II"/>
    <property type="match status" value="1"/>
</dbReference>
<feature type="chain" id="PRO_5047424403" evidence="3">
    <location>
        <begin position="27"/>
        <end position="297"/>
    </location>
</feature>
<keyword evidence="6" id="KW-1185">Reference proteome</keyword>
<evidence type="ECO:0000256" key="2">
    <source>
        <dbReference type="ARBA" id="ARBA00022729"/>
    </source>
</evidence>
<evidence type="ECO:0000313" key="6">
    <source>
        <dbReference type="Proteomes" id="UP001611251"/>
    </source>
</evidence>
<sequence>MKYARLALLLSGITGTLLAGLSSAQAATDPITPAASDFAAMAQCKALQTKYPALVGKEVVVGLGGYTKGFEAPSEKDPSVIEGLDPSLFDRIGGCLGFKHTYQNGSFNVLLTSITNGRADIGPMLYVTDERLKQIAFVASVQVQDGSVVAKGNPKKINSVDDLCGKTVAAAAGTYEANKLVPEQSQKCTAAGKPEVGMLMVQNTDNSIQAVKSGRADVYLTEAGSALAIAKADPSLASAFTVDLPIMVGFPIAKDNATLRSAVLDAMKVIQQSGAQKKLLDYWGQGSSAERPAVARG</sequence>
<accession>A0ABW7Q132</accession>
<dbReference type="RefSeq" id="WP_397217621.1">
    <property type="nucleotide sequence ID" value="NZ_JBGFSN010000011.1"/>
</dbReference>
<dbReference type="InterPro" id="IPR001638">
    <property type="entry name" value="Solute-binding_3/MltF_N"/>
</dbReference>
<evidence type="ECO:0000256" key="1">
    <source>
        <dbReference type="ARBA" id="ARBA00010333"/>
    </source>
</evidence>
<dbReference type="Proteomes" id="UP001611251">
    <property type="component" value="Unassembled WGS sequence"/>
</dbReference>
<evidence type="ECO:0000313" key="5">
    <source>
        <dbReference type="EMBL" id="MFH8136133.1"/>
    </source>
</evidence>
<name>A0ABW7Q132_9GAMM</name>
<feature type="signal peptide" evidence="3">
    <location>
        <begin position="1"/>
        <end position="26"/>
    </location>
</feature>
<evidence type="ECO:0000256" key="3">
    <source>
        <dbReference type="SAM" id="SignalP"/>
    </source>
</evidence>
<dbReference type="Gene3D" id="3.40.190.10">
    <property type="entry name" value="Periplasmic binding protein-like II"/>
    <property type="match status" value="2"/>
</dbReference>
<dbReference type="PANTHER" id="PTHR35936:SF17">
    <property type="entry name" value="ARGININE-BINDING EXTRACELLULAR PROTEIN ARTP"/>
    <property type="match status" value="1"/>
</dbReference>